<feature type="domain" description="Ig-like" evidence="2">
    <location>
        <begin position="5"/>
        <end position="112"/>
    </location>
</feature>
<dbReference type="SUPFAM" id="SSF48726">
    <property type="entry name" value="Immunoglobulin"/>
    <property type="match status" value="1"/>
</dbReference>
<protein>
    <recommendedName>
        <fullName evidence="2">Ig-like domain-containing protein</fullName>
    </recommendedName>
</protein>
<evidence type="ECO:0000259" key="2">
    <source>
        <dbReference type="PROSITE" id="PS50835"/>
    </source>
</evidence>
<accession>A0A8C5SNW8</accession>
<proteinExistence type="predicted"/>
<dbReference type="PROSITE" id="PS50835">
    <property type="entry name" value="IG_LIKE"/>
    <property type="match status" value="1"/>
</dbReference>
<dbReference type="GeneTree" id="ENSGT00940000154179"/>
<keyword evidence="4" id="KW-1185">Reference proteome</keyword>
<reference evidence="3" key="1">
    <citation type="submission" date="2025-08" db="UniProtKB">
        <authorList>
            <consortium name="Ensembl"/>
        </authorList>
    </citation>
    <scope>IDENTIFICATION</scope>
</reference>
<dbReference type="InterPro" id="IPR013106">
    <property type="entry name" value="Ig_V-set"/>
</dbReference>
<dbReference type="Ensembl" id="ENSLLTT00000019960.1">
    <property type="protein sequence ID" value="ENSLLTP00000019252.1"/>
    <property type="gene ID" value="ENSLLTG00000014499.1"/>
</dbReference>
<sequence length="112" mass="12552">RLWSPWYSLSLVICLQVGLIQPASQSAALGNNIRLACYLMTGYEDYAVSWYQQRAGQAPRLVLTPSYSRGEGVPNRFSGSKTGNKCYLTITQVQAEDEATYYCSMYYGRGLD</sequence>
<evidence type="ECO:0000313" key="4">
    <source>
        <dbReference type="Proteomes" id="UP000694406"/>
    </source>
</evidence>
<dbReference type="SMART" id="SM00406">
    <property type="entry name" value="IGv"/>
    <property type="match status" value="1"/>
</dbReference>
<dbReference type="Pfam" id="PF07686">
    <property type="entry name" value="V-set"/>
    <property type="match status" value="1"/>
</dbReference>
<evidence type="ECO:0000256" key="1">
    <source>
        <dbReference type="SAM" id="SignalP"/>
    </source>
</evidence>
<dbReference type="InterPro" id="IPR007110">
    <property type="entry name" value="Ig-like_dom"/>
</dbReference>
<dbReference type="Gene3D" id="2.60.40.10">
    <property type="entry name" value="Immunoglobulins"/>
    <property type="match status" value="1"/>
</dbReference>
<name>A0A8C5SNW8_LATLA</name>
<feature type="chain" id="PRO_5034403598" description="Ig-like domain-containing protein" evidence="1">
    <location>
        <begin position="23"/>
        <end position="112"/>
    </location>
</feature>
<dbReference type="PANTHER" id="PTHR23267">
    <property type="entry name" value="IMMUNOGLOBULIN LIGHT CHAIN"/>
    <property type="match status" value="1"/>
</dbReference>
<keyword evidence="1" id="KW-0732">Signal</keyword>
<dbReference type="InterPro" id="IPR050150">
    <property type="entry name" value="IgV_Light_Chain"/>
</dbReference>
<dbReference type="AlphaFoldDB" id="A0A8C5SNW8"/>
<dbReference type="InterPro" id="IPR036179">
    <property type="entry name" value="Ig-like_dom_sf"/>
</dbReference>
<reference evidence="3" key="2">
    <citation type="submission" date="2025-09" db="UniProtKB">
        <authorList>
            <consortium name="Ensembl"/>
        </authorList>
    </citation>
    <scope>IDENTIFICATION</scope>
</reference>
<dbReference type="InterPro" id="IPR013783">
    <property type="entry name" value="Ig-like_fold"/>
</dbReference>
<organism evidence="3 4">
    <name type="scientific">Laticauda laticaudata</name>
    <name type="common">Blue-ringed sea krait</name>
    <name type="synonym">Blue-lipped sea krait</name>
    <dbReference type="NCBI Taxonomy" id="8630"/>
    <lineage>
        <taxon>Eukaryota</taxon>
        <taxon>Metazoa</taxon>
        <taxon>Chordata</taxon>
        <taxon>Craniata</taxon>
        <taxon>Vertebrata</taxon>
        <taxon>Euteleostomi</taxon>
        <taxon>Lepidosauria</taxon>
        <taxon>Squamata</taxon>
        <taxon>Bifurcata</taxon>
        <taxon>Unidentata</taxon>
        <taxon>Episquamata</taxon>
        <taxon>Toxicofera</taxon>
        <taxon>Serpentes</taxon>
        <taxon>Colubroidea</taxon>
        <taxon>Elapidae</taxon>
        <taxon>Laticaudinae</taxon>
        <taxon>Laticauda</taxon>
    </lineage>
</organism>
<evidence type="ECO:0000313" key="3">
    <source>
        <dbReference type="Ensembl" id="ENSLLTP00000019252.1"/>
    </source>
</evidence>
<feature type="signal peptide" evidence="1">
    <location>
        <begin position="1"/>
        <end position="22"/>
    </location>
</feature>
<dbReference type="Proteomes" id="UP000694406">
    <property type="component" value="Unplaced"/>
</dbReference>